<accession>A0A5J4QNF5</accession>
<dbReference type="NCBIfam" id="NF033547">
    <property type="entry name" value="transpos_IS1595"/>
    <property type="match status" value="1"/>
</dbReference>
<dbReference type="InterPro" id="IPR053164">
    <property type="entry name" value="IS1016-like_transposase"/>
</dbReference>
<organism evidence="2">
    <name type="scientific">termite gut metagenome</name>
    <dbReference type="NCBI Taxonomy" id="433724"/>
    <lineage>
        <taxon>unclassified sequences</taxon>
        <taxon>metagenomes</taxon>
        <taxon>organismal metagenomes</taxon>
    </lineage>
</organism>
<evidence type="ECO:0000313" key="2">
    <source>
        <dbReference type="EMBL" id="KAA6322561.1"/>
    </source>
</evidence>
<name>A0A5J4QNF5_9ZZZZ</name>
<protein>
    <recommendedName>
        <fullName evidence="1">ISXO2-like transposase domain-containing protein</fullName>
    </recommendedName>
</protein>
<gene>
    <name evidence="2" type="ORF">EZS27_027908</name>
</gene>
<dbReference type="InterPro" id="IPR024442">
    <property type="entry name" value="Transposase_Zn_ribbon"/>
</dbReference>
<dbReference type="EMBL" id="SNRY01003013">
    <property type="protein sequence ID" value="KAA6322561.1"/>
    <property type="molecule type" value="Genomic_DNA"/>
</dbReference>
<evidence type="ECO:0000259" key="1">
    <source>
        <dbReference type="SMART" id="SM01126"/>
    </source>
</evidence>
<comment type="caution">
    <text evidence="2">The sequence shown here is derived from an EMBL/GenBank/DDBJ whole genome shotgun (WGS) entry which is preliminary data.</text>
</comment>
<reference evidence="2" key="1">
    <citation type="submission" date="2019-03" db="EMBL/GenBank/DDBJ databases">
        <title>Single cell metagenomics reveals metabolic interactions within the superorganism composed of flagellate Streblomastix strix and complex community of Bacteroidetes bacteria on its surface.</title>
        <authorList>
            <person name="Treitli S.C."/>
            <person name="Kolisko M."/>
            <person name="Husnik F."/>
            <person name="Keeling P."/>
            <person name="Hampl V."/>
        </authorList>
    </citation>
    <scope>NUCLEOTIDE SEQUENCE</scope>
    <source>
        <strain evidence="2">STM</strain>
    </source>
</reference>
<dbReference type="Pfam" id="PF12762">
    <property type="entry name" value="DDE_Tnp_IS1595"/>
    <property type="match status" value="1"/>
</dbReference>
<proteinExistence type="predicted"/>
<dbReference type="PANTHER" id="PTHR47163:SF2">
    <property type="entry name" value="SI:DKEY-17M8.2"/>
    <property type="match status" value="1"/>
</dbReference>
<dbReference type="InterPro" id="IPR024445">
    <property type="entry name" value="Tnp_ISXO2-like"/>
</dbReference>
<dbReference type="SMART" id="SM01126">
    <property type="entry name" value="DDE_Tnp_IS1595"/>
    <property type="match status" value="1"/>
</dbReference>
<dbReference type="Pfam" id="PF12760">
    <property type="entry name" value="Zn_ribbon_IS1595"/>
    <property type="match status" value="1"/>
</dbReference>
<dbReference type="AlphaFoldDB" id="A0A5J4QNF5"/>
<dbReference type="PANTHER" id="PTHR47163">
    <property type="entry name" value="DDE_TNP_IS1595 DOMAIN-CONTAINING PROTEIN"/>
    <property type="match status" value="1"/>
</dbReference>
<sequence>MELNFKSLSALLKHFQNEDTCVEFLKKQRWNNKPVCPHCGSMKTPYETNRGYKCSEKECHKKFSITTGTIFENTKIKLSLWYAAIYIASAHKKGISSHQLAKDLGITQKSAWFMLMRIREGMKERNPKMLVGTTQADETFVGDKNRNRHNDKKVELSQGRSVKDKTPVFGLLNNGSVNTQVVADTKAITLKPIIKEMVEKGSIIVTDEWGAYNGINSDFQHEVVKHKESNYVSTTGFHTNGIEGYWSFFKRGIYGIYHHASPKHLQRYCNEFSYRFNTRVIKDTDRFSLSLTKINGRLTYKNLIQK</sequence>
<feature type="domain" description="ISXO2-like transposase" evidence="1">
    <location>
        <begin position="129"/>
        <end position="277"/>
    </location>
</feature>